<keyword evidence="2 3" id="KW-0040">ANK repeat</keyword>
<dbReference type="GO" id="GO:0085020">
    <property type="term" value="P:protein K6-linked ubiquitination"/>
    <property type="evidence" value="ECO:0007669"/>
    <property type="project" value="TreeGrafter"/>
</dbReference>
<evidence type="ECO:0000256" key="1">
    <source>
        <dbReference type="ARBA" id="ARBA00022737"/>
    </source>
</evidence>
<sequence>MAKSRQNVSTNDLVQIQKTCHELYSSMGSEFIKSAVREMLSSEDSNQFTHRAVQSCSHLVLTALLDHGAPVDLRDTQGETALHWAARKGCCVCAKTLIDAEAPLSILSSSEWTPLMLAARLGHDEIVELLLSAGADPNLRGFHGWTALHLARRFKYDQVCRVLVKTVGDEKILDNDGLRPGEAILKHKGWGVL</sequence>
<gene>
    <name evidence="4" type="ORF">NW766_008718</name>
</gene>
<dbReference type="Gene3D" id="1.25.40.20">
    <property type="entry name" value="Ankyrin repeat-containing domain"/>
    <property type="match status" value="2"/>
</dbReference>
<dbReference type="AlphaFoldDB" id="A0A9W8U6N7"/>
<feature type="repeat" description="ANK" evidence="3">
    <location>
        <begin position="77"/>
        <end position="109"/>
    </location>
</feature>
<dbReference type="PRINTS" id="PR01415">
    <property type="entry name" value="ANKYRIN"/>
</dbReference>
<dbReference type="PROSITE" id="PS50088">
    <property type="entry name" value="ANK_REPEAT"/>
    <property type="match status" value="2"/>
</dbReference>
<name>A0A9W8U6N7_9HYPO</name>
<dbReference type="InterPro" id="IPR036770">
    <property type="entry name" value="Ankyrin_rpt-contain_sf"/>
</dbReference>
<dbReference type="PANTHER" id="PTHR24171">
    <property type="entry name" value="ANKYRIN REPEAT DOMAIN-CONTAINING PROTEIN 39-RELATED"/>
    <property type="match status" value="1"/>
</dbReference>
<evidence type="ECO:0000313" key="5">
    <source>
        <dbReference type="Proteomes" id="UP001152130"/>
    </source>
</evidence>
<organism evidence="4 5">
    <name type="scientific">Fusarium irregulare</name>
    <dbReference type="NCBI Taxonomy" id="2494466"/>
    <lineage>
        <taxon>Eukaryota</taxon>
        <taxon>Fungi</taxon>
        <taxon>Dikarya</taxon>
        <taxon>Ascomycota</taxon>
        <taxon>Pezizomycotina</taxon>
        <taxon>Sordariomycetes</taxon>
        <taxon>Hypocreomycetidae</taxon>
        <taxon>Hypocreales</taxon>
        <taxon>Nectriaceae</taxon>
        <taxon>Fusarium</taxon>
        <taxon>Fusarium incarnatum-equiseti species complex</taxon>
    </lineage>
</organism>
<dbReference type="PROSITE" id="PS50297">
    <property type="entry name" value="ANK_REP_REGION"/>
    <property type="match status" value="1"/>
</dbReference>
<comment type="caution">
    <text evidence="4">The sequence shown here is derived from an EMBL/GenBank/DDBJ whole genome shotgun (WGS) entry which is preliminary data.</text>
</comment>
<dbReference type="OrthoDB" id="20872at2759"/>
<dbReference type="Pfam" id="PF00023">
    <property type="entry name" value="Ank"/>
    <property type="match status" value="1"/>
</dbReference>
<dbReference type="PANTHER" id="PTHR24171:SF8">
    <property type="entry name" value="BRCA1-ASSOCIATED RING DOMAIN PROTEIN 1"/>
    <property type="match status" value="1"/>
</dbReference>
<keyword evidence="1" id="KW-0677">Repeat</keyword>
<evidence type="ECO:0000256" key="3">
    <source>
        <dbReference type="PROSITE-ProRule" id="PRU00023"/>
    </source>
</evidence>
<feature type="repeat" description="ANK" evidence="3">
    <location>
        <begin position="110"/>
        <end position="142"/>
    </location>
</feature>
<dbReference type="Pfam" id="PF12796">
    <property type="entry name" value="Ank_2"/>
    <property type="match status" value="1"/>
</dbReference>
<dbReference type="SMART" id="SM00248">
    <property type="entry name" value="ANK"/>
    <property type="match status" value="4"/>
</dbReference>
<accession>A0A9W8U6N7</accession>
<dbReference type="GO" id="GO:0004842">
    <property type="term" value="F:ubiquitin-protein transferase activity"/>
    <property type="evidence" value="ECO:0007669"/>
    <property type="project" value="TreeGrafter"/>
</dbReference>
<dbReference type="SUPFAM" id="SSF48403">
    <property type="entry name" value="Ankyrin repeat"/>
    <property type="match status" value="1"/>
</dbReference>
<dbReference type="Proteomes" id="UP001152130">
    <property type="component" value="Unassembled WGS sequence"/>
</dbReference>
<reference evidence="4" key="1">
    <citation type="submission" date="2022-10" db="EMBL/GenBank/DDBJ databases">
        <title>Fusarium specimens isolated from Avocado Roots.</title>
        <authorList>
            <person name="Stajich J."/>
            <person name="Roper C."/>
            <person name="Heimlech-Rivalta G."/>
        </authorList>
    </citation>
    <scope>NUCLEOTIDE SEQUENCE</scope>
    <source>
        <strain evidence="4">CF00143</strain>
    </source>
</reference>
<evidence type="ECO:0008006" key="6">
    <source>
        <dbReference type="Google" id="ProtNLM"/>
    </source>
</evidence>
<keyword evidence="5" id="KW-1185">Reference proteome</keyword>
<protein>
    <recommendedName>
        <fullName evidence="6">Ankyrin repeat protein</fullName>
    </recommendedName>
</protein>
<evidence type="ECO:0000256" key="2">
    <source>
        <dbReference type="ARBA" id="ARBA00023043"/>
    </source>
</evidence>
<dbReference type="InterPro" id="IPR002110">
    <property type="entry name" value="Ankyrin_rpt"/>
</dbReference>
<evidence type="ECO:0000313" key="4">
    <source>
        <dbReference type="EMBL" id="KAJ4009598.1"/>
    </source>
</evidence>
<proteinExistence type="predicted"/>
<dbReference type="EMBL" id="JAPDHF010000013">
    <property type="protein sequence ID" value="KAJ4009598.1"/>
    <property type="molecule type" value="Genomic_DNA"/>
</dbReference>